<dbReference type="eggNOG" id="ENOG50319NZ">
    <property type="taxonomic scope" value="Bacteria"/>
</dbReference>
<dbReference type="PROSITE" id="PS51257">
    <property type="entry name" value="PROKAR_LIPOPROTEIN"/>
    <property type="match status" value="1"/>
</dbReference>
<evidence type="ECO:0008006" key="3">
    <source>
        <dbReference type="Google" id="ProtNLM"/>
    </source>
</evidence>
<evidence type="ECO:0000313" key="1">
    <source>
        <dbReference type="EMBL" id="ADG93376.1"/>
    </source>
</evidence>
<dbReference type="KEGG" id="ant:Arnit_1722"/>
<dbReference type="Proteomes" id="UP000000939">
    <property type="component" value="Chromosome"/>
</dbReference>
<proteinExistence type="predicted"/>
<dbReference type="EMBL" id="CP001999">
    <property type="protein sequence ID" value="ADG93376.1"/>
    <property type="molecule type" value="Genomic_DNA"/>
</dbReference>
<protein>
    <recommendedName>
        <fullName evidence="3">Lipoprotein</fullName>
    </recommendedName>
</protein>
<organism evidence="1 2">
    <name type="scientific">Arcobacter nitrofigilis (strain ATCC 33309 / DSM 7299 / CCUG 15893 / LMG 7604 / NCTC 12251 / CI)</name>
    <name type="common">Campylobacter nitrofigilis</name>
    <dbReference type="NCBI Taxonomy" id="572480"/>
    <lineage>
        <taxon>Bacteria</taxon>
        <taxon>Pseudomonadati</taxon>
        <taxon>Campylobacterota</taxon>
        <taxon>Epsilonproteobacteria</taxon>
        <taxon>Campylobacterales</taxon>
        <taxon>Arcobacteraceae</taxon>
        <taxon>Arcobacter</taxon>
    </lineage>
</organism>
<dbReference type="OrthoDB" id="5373271at2"/>
<sequence length="169" mass="19972" precursor="true">MNKLLSIILFTYLLFITGCSSYSITKYFDKDEFFLNSFQYTKKADIVENNEVLAIFTATYLNKVDDKYDDKYENFIVSVYVANNKKAGVPIITLDKQSYSKDEIKEKISYKENYIKIQEIKKGSKMIESIPLKNPWAKYYLIKFEKNKEIENPLLSYKFTEKQKAEISF</sequence>
<dbReference type="RefSeq" id="WP_013135521.1">
    <property type="nucleotide sequence ID" value="NC_014166.1"/>
</dbReference>
<dbReference type="HOGENOM" id="CLU_1575277_0_0_7"/>
<accession>D5V1E2</accession>
<dbReference type="STRING" id="572480.Arnit_1722"/>
<name>D5V1E2_ARCNC</name>
<gene>
    <name evidence="1" type="ordered locus">Arnit_1722</name>
</gene>
<evidence type="ECO:0000313" key="2">
    <source>
        <dbReference type="Proteomes" id="UP000000939"/>
    </source>
</evidence>
<keyword evidence="2" id="KW-1185">Reference proteome</keyword>
<dbReference type="AlphaFoldDB" id="D5V1E2"/>
<reference evidence="1 2" key="1">
    <citation type="journal article" date="2010" name="Stand. Genomic Sci.">
        <title>Complete genome sequence of Arcobacter nitrofigilis type strain (CI).</title>
        <authorList>
            <person name="Pati A."/>
            <person name="Gronow S."/>
            <person name="Lapidus A."/>
            <person name="Copeland A."/>
            <person name="Glavina Del Rio T."/>
            <person name="Nolan M."/>
            <person name="Lucas S."/>
            <person name="Tice H."/>
            <person name="Cheng J.F."/>
            <person name="Han C."/>
            <person name="Chertkov O."/>
            <person name="Bruce D."/>
            <person name="Tapia R."/>
            <person name="Goodwin L."/>
            <person name="Pitluck S."/>
            <person name="Liolios K."/>
            <person name="Ivanova N."/>
            <person name="Mavromatis K."/>
            <person name="Chen A."/>
            <person name="Palaniappan K."/>
            <person name="Land M."/>
            <person name="Hauser L."/>
            <person name="Chang Y.J."/>
            <person name="Jeffries C.D."/>
            <person name="Detter J.C."/>
            <person name="Rohde M."/>
            <person name="Goker M."/>
            <person name="Bristow J."/>
            <person name="Eisen J.A."/>
            <person name="Markowitz V."/>
            <person name="Hugenholtz P."/>
            <person name="Klenk H.P."/>
            <person name="Kyrpides N.C."/>
        </authorList>
    </citation>
    <scope>NUCLEOTIDE SEQUENCE [LARGE SCALE GENOMIC DNA]</scope>
    <source>
        <strain evidence="2">ATCC 33309 / DSM 7299 / CCUG 15893 / LMG 7604 / NCTC 12251 / CI</strain>
    </source>
</reference>